<accession>A0A4U2Z1X9</accession>
<name>A0A4U2Z1X9_9BACI</name>
<proteinExistence type="predicted"/>
<evidence type="ECO:0000313" key="3">
    <source>
        <dbReference type="Proteomes" id="UP000308744"/>
    </source>
</evidence>
<dbReference type="AlphaFoldDB" id="A0A4U2Z1X9"/>
<dbReference type="Proteomes" id="UP000308744">
    <property type="component" value="Unassembled WGS sequence"/>
</dbReference>
<protein>
    <submittedName>
        <fullName evidence="2">Uncharacterized protein</fullName>
    </submittedName>
</protein>
<comment type="caution">
    <text evidence="2">The sequence shown here is derived from an EMBL/GenBank/DDBJ whole genome shotgun (WGS) entry which is preliminary data.</text>
</comment>
<keyword evidence="1" id="KW-0732">Signal</keyword>
<reference evidence="2 3" key="1">
    <citation type="submission" date="2019-04" db="EMBL/GenBank/DDBJ databases">
        <title>Lysinibacillus genome sequencing.</title>
        <authorList>
            <person name="Dunlap C."/>
        </authorList>
    </citation>
    <scope>NUCLEOTIDE SEQUENCE [LARGE SCALE GENOMIC DNA]</scope>
    <source>
        <strain evidence="2 3">CCTCC AB 2010389</strain>
    </source>
</reference>
<sequence length="456" mass="52554">MKKKYIATSLLSMILISPLVVDQAYAEVLDNELNVHKQWKLKYHENFNKELFSDEVDWVLDSYDDDSPWHVDHLDDDGDFFKIKGGDDFFKQLNSFDLLRKQLKFGKDGWLTAEFAVRDYDKDGIPDTEATLKNVELKNGGHAAELKTSFDSGLIIRSTEVLPSEYRVEYVLRNIDFGGKRNDSFYYDNKFNGYTMDQRKSNHPWKRSGEFTGDSNHTNKNFGDITNENGYYFLVIMDYEKPAPHNNVFIHNHRKVGMDAYNTNATWANAYATCNPATGELYKQLSDKSSNNAINGIFFAGDTFRDPSMAYNSFLFDTECGSLSDTDTEYTIISTAEIQPELMPDESYKFAIERNKTGYVMEMTGNFKYIGKKTLRYEREFIQDGRPIWHYNNTPEEYDGQFNSTLTFTGPHGSYSVEQWPVGSAYPDNFIIGIPHINYYEGSAVIDEIKLFVPKT</sequence>
<gene>
    <name evidence="2" type="ORF">FC756_12365</name>
</gene>
<keyword evidence="3" id="KW-1185">Reference proteome</keyword>
<feature type="chain" id="PRO_5020538963" evidence="1">
    <location>
        <begin position="27"/>
        <end position="456"/>
    </location>
</feature>
<dbReference type="RefSeq" id="WP_107896854.1">
    <property type="nucleotide sequence ID" value="NZ_PYWM01000025.1"/>
</dbReference>
<evidence type="ECO:0000256" key="1">
    <source>
        <dbReference type="SAM" id="SignalP"/>
    </source>
</evidence>
<feature type="signal peptide" evidence="1">
    <location>
        <begin position="1"/>
        <end position="26"/>
    </location>
</feature>
<organism evidence="2 3">
    <name type="scientific">Lysinibacillus mangiferihumi</name>
    <dbReference type="NCBI Taxonomy" id="1130819"/>
    <lineage>
        <taxon>Bacteria</taxon>
        <taxon>Bacillati</taxon>
        <taxon>Bacillota</taxon>
        <taxon>Bacilli</taxon>
        <taxon>Bacillales</taxon>
        <taxon>Bacillaceae</taxon>
        <taxon>Lysinibacillus</taxon>
    </lineage>
</organism>
<dbReference type="EMBL" id="SZPU01000044">
    <property type="protein sequence ID" value="TKI67674.1"/>
    <property type="molecule type" value="Genomic_DNA"/>
</dbReference>
<evidence type="ECO:0000313" key="2">
    <source>
        <dbReference type="EMBL" id="TKI67674.1"/>
    </source>
</evidence>